<evidence type="ECO:0000313" key="6">
    <source>
        <dbReference type="EMBL" id="AVR96380.1"/>
    </source>
</evidence>
<evidence type="ECO:0000313" key="7">
    <source>
        <dbReference type="Proteomes" id="UP000240505"/>
    </source>
</evidence>
<dbReference type="Pfam" id="PF13187">
    <property type="entry name" value="Fer4_9"/>
    <property type="match status" value="1"/>
</dbReference>
<keyword evidence="4" id="KW-0411">Iron-sulfur</keyword>
<name>A0A2R4CA18_9BURK</name>
<sequence length="698" mass="73438">MNSRIKVCNCNRTMPVDGAALGAALDAGTLPVATQLCRREVGGYLDSLDGSEKIVVGCTQEQPLFAELAEQKGTVAPLRFVNLRESGGWGQEGAQATPKMAALLAMARLPDPEPVPEVEYHSEGRVLITGPAARVLPWARRLQGQLEVSVLLTDTGGAVLAGGQDWPTFAGSDVVVKGWLGRFDVTWRQANPIDLDLCTRCNACVKACPEGAIGLDYQVNLDACSAHGDCVKACGAVGAIDFNRADTARSGQFDLVFDLHEQPLLTLHQPPQGYFAPGASDVKAAEQAMQLATLTGTFGKPKFFQYKDSICAHGRNKKIGCNACVEVCSAAAVSHDGDKIRVNPNLCVGCGACTTVCPTGALSYAYPRVADQGARIRTLLATYAKAGGKRPALLLHSQEEGAALVEALGRAAGAGQLRGVPARVLPLPLHHVASVGIDVWLAAVAYGAANVLILATGAEAPQYVTALTQQVEIARTILASLGYGAGHVQLLQAGDAAALDVALRRIEAGQVPAVPATFAIGGGKGGDKRTTLDFAIDHLARHAPTPQREIALPAGSPFGAVSVKTDACTLCMACVGACPSSALADNPNAPQLRFTESNCVQCGLCAKTCPENAIELTPRLLLAPDAKQPRVLNEAKPYHCIRCEKPFGTLQMVENMVAKLSSHGAFAANLDRLRMCSDCRVVDMMQPAKEVSIFEVKR</sequence>
<dbReference type="Gene3D" id="3.30.70.20">
    <property type="match status" value="3"/>
</dbReference>
<evidence type="ECO:0000259" key="5">
    <source>
        <dbReference type="PROSITE" id="PS51379"/>
    </source>
</evidence>
<evidence type="ECO:0000256" key="1">
    <source>
        <dbReference type="ARBA" id="ARBA00022485"/>
    </source>
</evidence>
<feature type="domain" description="4Fe-4S ferredoxin-type" evidence="5">
    <location>
        <begin position="189"/>
        <end position="218"/>
    </location>
</feature>
<feature type="domain" description="4Fe-4S ferredoxin-type" evidence="5">
    <location>
        <begin position="338"/>
        <end position="367"/>
    </location>
</feature>
<gene>
    <name evidence="6" type="ORF">C9I28_12200</name>
</gene>
<dbReference type="GO" id="GO:0051539">
    <property type="term" value="F:4 iron, 4 sulfur cluster binding"/>
    <property type="evidence" value="ECO:0007669"/>
    <property type="project" value="UniProtKB-KW"/>
</dbReference>
<dbReference type="PROSITE" id="PS00198">
    <property type="entry name" value="4FE4S_FER_1"/>
    <property type="match status" value="3"/>
</dbReference>
<keyword evidence="2" id="KW-0479">Metal-binding</keyword>
<dbReference type="Pfam" id="PF00037">
    <property type="entry name" value="Fer4"/>
    <property type="match status" value="2"/>
</dbReference>
<protein>
    <submittedName>
        <fullName evidence="6">4Fe-4S ferredoxin</fullName>
    </submittedName>
</protein>
<keyword evidence="3" id="KW-0408">Iron</keyword>
<evidence type="ECO:0000256" key="4">
    <source>
        <dbReference type="ARBA" id="ARBA00023014"/>
    </source>
</evidence>
<feature type="domain" description="4Fe-4S ferredoxin-type" evidence="5">
    <location>
        <begin position="559"/>
        <end position="588"/>
    </location>
</feature>
<dbReference type="InterPro" id="IPR017896">
    <property type="entry name" value="4Fe4S_Fe-S-bd"/>
</dbReference>
<proteinExistence type="predicted"/>
<keyword evidence="1" id="KW-0004">4Fe-4S</keyword>
<dbReference type="SUPFAM" id="SSF54862">
    <property type="entry name" value="4Fe-4S ferredoxins"/>
    <property type="match status" value="1"/>
</dbReference>
<dbReference type="RefSeq" id="WP_107141727.1">
    <property type="nucleotide sequence ID" value="NZ_CP028324.1"/>
</dbReference>
<dbReference type="AlphaFoldDB" id="A0A2R4CA18"/>
<dbReference type="PANTHER" id="PTHR43687">
    <property type="entry name" value="ADENYLYLSULFATE REDUCTASE, BETA SUBUNIT"/>
    <property type="match status" value="1"/>
</dbReference>
<evidence type="ECO:0000256" key="3">
    <source>
        <dbReference type="ARBA" id="ARBA00023004"/>
    </source>
</evidence>
<dbReference type="KEGG" id="masz:C9I28_12200"/>
<dbReference type="Proteomes" id="UP000240505">
    <property type="component" value="Chromosome"/>
</dbReference>
<dbReference type="EMBL" id="CP028324">
    <property type="protein sequence ID" value="AVR96380.1"/>
    <property type="molecule type" value="Genomic_DNA"/>
</dbReference>
<accession>A0A2R4CA18</accession>
<dbReference type="PANTHER" id="PTHR43687:SF4">
    <property type="entry name" value="BLR5484 PROTEIN"/>
    <property type="match status" value="1"/>
</dbReference>
<evidence type="ECO:0000256" key="2">
    <source>
        <dbReference type="ARBA" id="ARBA00022723"/>
    </source>
</evidence>
<dbReference type="InterPro" id="IPR017900">
    <property type="entry name" value="4Fe4S_Fe_S_CS"/>
</dbReference>
<dbReference type="OrthoDB" id="9784571at2"/>
<dbReference type="GO" id="GO:0046872">
    <property type="term" value="F:metal ion binding"/>
    <property type="evidence" value="ECO:0007669"/>
    <property type="project" value="UniProtKB-KW"/>
</dbReference>
<reference evidence="6 7" key="1">
    <citation type="submission" date="2018-03" db="EMBL/GenBank/DDBJ databases">
        <title>Massilia armeniaca sp. nov., isolated from desert soil.</title>
        <authorList>
            <person name="Huang H."/>
            <person name="Ren M."/>
        </authorList>
    </citation>
    <scope>NUCLEOTIDE SEQUENCE [LARGE SCALE GENOMIC DNA]</scope>
    <source>
        <strain evidence="6 7">ZMN-3</strain>
    </source>
</reference>
<organism evidence="6 7">
    <name type="scientific">Pseudoduganella armeniaca</name>
    <dbReference type="NCBI Taxonomy" id="2072590"/>
    <lineage>
        <taxon>Bacteria</taxon>
        <taxon>Pseudomonadati</taxon>
        <taxon>Pseudomonadota</taxon>
        <taxon>Betaproteobacteria</taxon>
        <taxon>Burkholderiales</taxon>
        <taxon>Oxalobacteraceae</taxon>
        <taxon>Telluria group</taxon>
        <taxon>Pseudoduganella</taxon>
    </lineage>
</organism>
<dbReference type="PROSITE" id="PS51379">
    <property type="entry name" value="4FE4S_FER_2"/>
    <property type="match status" value="4"/>
</dbReference>
<keyword evidence="7" id="KW-1185">Reference proteome</keyword>
<dbReference type="InterPro" id="IPR050572">
    <property type="entry name" value="Fe-S_Ferredoxin"/>
</dbReference>
<feature type="domain" description="4Fe-4S ferredoxin-type" evidence="5">
    <location>
        <begin position="590"/>
        <end position="619"/>
    </location>
</feature>